<reference evidence="1" key="1">
    <citation type="thesis" date="2021" institute="BYU ScholarsArchive" country="Provo, UT, USA">
        <title>Applications of and Algorithms for Genome Assembly and Genomic Analyses with an Emphasis on Marine Teleosts.</title>
        <authorList>
            <person name="Pickett B.D."/>
        </authorList>
    </citation>
    <scope>NUCLEOTIDE SEQUENCE</scope>
    <source>
        <strain evidence="1">HI-2016</strain>
    </source>
</reference>
<dbReference type="Proteomes" id="UP000824540">
    <property type="component" value="Unassembled WGS sequence"/>
</dbReference>
<name>A0A8T2PE98_9TELE</name>
<dbReference type="AlphaFoldDB" id="A0A8T2PE98"/>
<evidence type="ECO:0000313" key="1">
    <source>
        <dbReference type="EMBL" id="KAG9350400.1"/>
    </source>
</evidence>
<sequence>MLTIPTPTSAVYCLFTNPMDTRYLAVYFYCIVVQYMHQFQIDKTLKPAEFLAIPLHFDTLHWRRDVSFLLTYPS</sequence>
<protein>
    <submittedName>
        <fullName evidence="1">Uncharacterized protein</fullName>
    </submittedName>
</protein>
<organism evidence="1 2">
    <name type="scientific">Albula glossodonta</name>
    <name type="common">roundjaw bonefish</name>
    <dbReference type="NCBI Taxonomy" id="121402"/>
    <lineage>
        <taxon>Eukaryota</taxon>
        <taxon>Metazoa</taxon>
        <taxon>Chordata</taxon>
        <taxon>Craniata</taxon>
        <taxon>Vertebrata</taxon>
        <taxon>Euteleostomi</taxon>
        <taxon>Actinopterygii</taxon>
        <taxon>Neopterygii</taxon>
        <taxon>Teleostei</taxon>
        <taxon>Albuliformes</taxon>
        <taxon>Albulidae</taxon>
        <taxon>Albula</taxon>
    </lineage>
</organism>
<comment type="caution">
    <text evidence="1">The sequence shown here is derived from an EMBL/GenBank/DDBJ whole genome shotgun (WGS) entry which is preliminary data.</text>
</comment>
<accession>A0A8T2PE98</accession>
<dbReference type="EMBL" id="JAFBMS010000008">
    <property type="protein sequence ID" value="KAG9350400.1"/>
    <property type="molecule type" value="Genomic_DNA"/>
</dbReference>
<keyword evidence="2" id="KW-1185">Reference proteome</keyword>
<proteinExistence type="predicted"/>
<evidence type="ECO:0000313" key="2">
    <source>
        <dbReference type="Proteomes" id="UP000824540"/>
    </source>
</evidence>
<gene>
    <name evidence="1" type="ORF">JZ751_026760</name>
</gene>